<keyword evidence="3" id="KW-0687">Ribonucleoprotein</keyword>
<dbReference type="Gene3D" id="1.20.5.1150">
    <property type="entry name" value="Ribosomal protein S8"/>
    <property type="match status" value="1"/>
</dbReference>
<dbReference type="GO" id="GO:0003735">
    <property type="term" value="F:structural constituent of ribosome"/>
    <property type="evidence" value="ECO:0007669"/>
    <property type="project" value="InterPro"/>
</dbReference>
<dbReference type="GO" id="GO:1990904">
    <property type="term" value="C:ribonucleoprotein complex"/>
    <property type="evidence" value="ECO:0007669"/>
    <property type="project" value="UniProtKB-KW"/>
</dbReference>
<dbReference type="InterPro" id="IPR038380">
    <property type="entry name" value="Ribosomal_bS21_sf"/>
</dbReference>
<name>A0A2M6WXP4_9BACT</name>
<feature type="compositionally biased region" description="Basic residues" evidence="5">
    <location>
        <begin position="53"/>
        <end position="63"/>
    </location>
</feature>
<sequence length="63" mass="7866">MLYRKTTSAKPEVVIRKFFREVQQSGLLTDVKKRKYHEKKPSRLKRRETAQRKNQRRSYRQDW</sequence>
<dbReference type="Proteomes" id="UP000228596">
    <property type="component" value="Unassembled WGS sequence"/>
</dbReference>
<dbReference type="NCBIfam" id="TIGR00030">
    <property type="entry name" value="S21p"/>
    <property type="match status" value="1"/>
</dbReference>
<evidence type="ECO:0000256" key="3">
    <source>
        <dbReference type="ARBA" id="ARBA00023274"/>
    </source>
</evidence>
<comment type="caution">
    <text evidence="6">The sequence shown here is derived from an EMBL/GenBank/DDBJ whole genome shotgun (WGS) entry which is preliminary data.</text>
</comment>
<evidence type="ECO:0000256" key="4">
    <source>
        <dbReference type="ARBA" id="ARBA00035135"/>
    </source>
</evidence>
<evidence type="ECO:0000256" key="5">
    <source>
        <dbReference type="SAM" id="MobiDB-lite"/>
    </source>
</evidence>
<organism evidence="6 7">
    <name type="scientific">Candidatus Berkelbacteria bacterium CG10_big_fil_rev_8_21_14_0_10_41_12</name>
    <dbReference type="NCBI Taxonomy" id="1974513"/>
    <lineage>
        <taxon>Bacteria</taxon>
        <taxon>Candidatus Berkelbacteria</taxon>
    </lineage>
</organism>
<dbReference type="GO" id="GO:0006412">
    <property type="term" value="P:translation"/>
    <property type="evidence" value="ECO:0007669"/>
    <property type="project" value="InterPro"/>
</dbReference>
<evidence type="ECO:0000313" key="7">
    <source>
        <dbReference type="Proteomes" id="UP000228596"/>
    </source>
</evidence>
<keyword evidence="2 6" id="KW-0689">Ribosomal protein</keyword>
<gene>
    <name evidence="6" type="primary">rpsU</name>
    <name evidence="6" type="ORF">COT77_00945</name>
</gene>
<evidence type="ECO:0000256" key="1">
    <source>
        <dbReference type="ARBA" id="ARBA00006640"/>
    </source>
</evidence>
<proteinExistence type="inferred from homology"/>
<feature type="region of interest" description="Disordered" evidence="5">
    <location>
        <begin position="30"/>
        <end position="63"/>
    </location>
</feature>
<comment type="similarity">
    <text evidence="1">Belongs to the bacterial ribosomal protein bS21 family.</text>
</comment>
<accession>A0A2M6WXP4</accession>
<evidence type="ECO:0000313" key="6">
    <source>
        <dbReference type="EMBL" id="PIT97521.1"/>
    </source>
</evidence>
<dbReference type="EMBL" id="PEZV01000006">
    <property type="protein sequence ID" value="PIT97521.1"/>
    <property type="molecule type" value="Genomic_DNA"/>
</dbReference>
<feature type="compositionally biased region" description="Basic residues" evidence="5">
    <location>
        <begin position="32"/>
        <end position="46"/>
    </location>
</feature>
<dbReference type="GO" id="GO:0005840">
    <property type="term" value="C:ribosome"/>
    <property type="evidence" value="ECO:0007669"/>
    <property type="project" value="UniProtKB-KW"/>
</dbReference>
<dbReference type="InterPro" id="IPR001911">
    <property type="entry name" value="Ribosomal_bS21"/>
</dbReference>
<protein>
    <recommendedName>
        <fullName evidence="4">Small ribosomal subunit protein bS21</fullName>
    </recommendedName>
</protein>
<reference evidence="7" key="1">
    <citation type="submission" date="2017-09" db="EMBL/GenBank/DDBJ databases">
        <title>Depth-based differentiation of microbial function through sediment-hosted aquifers and enrichment of novel symbionts in the deep terrestrial subsurface.</title>
        <authorList>
            <person name="Probst A.J."/>
            <person name="Ladd B."/>
            <person name="Jarett J.K."/>
            <person name="Geller-Mcgrath D.E."/>
            <person name="Sieber C.M.K."/>
            <person name="Emerson J.B."/>
            <person name="Anantharaman K."/>
            <person name="Thomas B.C."/>
            <person name="Malmstrom R."/>
            <person name="Stieglmeier M."/>
            <person name="Klingl A."/>
            <person name="Woyke T."/>
            <person name="Ryan C.M."/>
            <person name="Banfield J.F."/>
        </authorList>
    </citation>
    <scope>NUCLEOTIDE SEQUENCE [LARGE SCALE GENOMIC DNA]</scope>
</reference>
<dbReference type="AlphaFoldDB" id="A0A2M6WXP4"/>
<evidence type="ECO:0000256" key="2">
    <source>
        <dbReference type="ARBA" id="ARBA00022980"/>
    </source>
</evidence>